<dbReference type="EMBL" id="JALNTZ010001780">
    <property type="protein sequence ID" value="KAJ3623596.1"/>
    <property type="molecule type" value="Genomic_DNA"/>
</dbReference>
<dbReference type="Proteomes" id="UP001168821">
    <property type="component" value="Unassembled WGS sequence"/>
</dbReference>
<evidence type="ECO:0000313" key="2">
    <source>
        <dbReference type="EMBL" id="KAJ3623596.1"/>
    </source>
</evidence>
<evidence type="ECO:0000259" key="1">
    <source>
        <dbReference type="Pfam" id="PF20178"/>
    </source>
</evidence>
<sequence length="1218" mass="141063">MILQSLGPFPFLNLFLLKWLKNFQPEIFSTDIFYIENETDGHTLLFINGNSSPIHEFTSTLHMFSWFIEQCKNETKRAALLAHFPLSAAEEVTIVLEDFSNTEIDLIFLTYKIFDGSNSIFEAITYNIMTESKTNFPHLITSNRDVNKGKIMNILDFSALLILPFSLIFPELLAFDTLFMGIALAEIGIAVDDIRYGKEVGRSRLFFGIFNALPMVGVISKTRASLKTLSDKIKPFISEEEEILLQTKRANEVNERAVLDEFSFSDNYRGPAVLESFKDSEISKDDLIFTTNNKEPKKWEVKENVQLQRGGEDNLPPSKKAKYDLVSMNGVQFRNEGNSIVESSRKYLLPSELRPGDKYYVKNSKKEIKSVFYDAAENCWKYKFKTGMRRRLALTVYKEWEELSPELTVVIPHENFKESFPVIPENWEDLVNPAYSTDAEGPKEQVNGVIFKDGQYTILDQNEEKKVLYNINDNYWFTSERLFRIEFTTDKRWVEIDEAYPHPPSKINYITYEEYYRYISHISLNKNIKEHPVILNFVVTGDIPETFFDLIRIYQKAFENSFVNGESIVIYTYGEKATINLFEKVDNAIASLKIIDYKLLDDLPRFVHSVEPYLNSGQEALYSLLIRLKLSQLYPGIFLTLDHDIPVNIFNNKLLIDETGVLLPAPVYSEKLKRYLFPSNFFHSPGQQGRISSLLNNFLDNLKLAESSSTDIDDINNIFTNSVTNTIDKYDEYLKYYTSTRDVSGDLYHVRFSDFNYFNKVDKYFEQLSRLLIKRSNKWYRALKDTPDPSFSLLNDLENTFLMQQHDIVTLEVNNEARLLFSTNGDVRELYTFKKIDGKIAQPEKTNQLAYLIDASRVEILEEKITSSPPEDLTNYHPTKSVILPLNTEIVRDSAAEISNSVKGVSGDFHGVLFDVELNSWASYYKSRRGKVKLFKPVTLDNINEGTGMLLPTPPELIVLPPVPKVPRNLKKFHATVNLFVQDLSFVNIIDTYREVPRLTIHYDISDTLMHEFTRIMEEKSTFTWNNVREDPSFTYFFSRSELGKFYEAARINDFPEVAHNIMKYQIIKEKGGICTHLSESLTFNFPSFYKAKLNSVLLSLPNQKFYENSIRYVLSDELFASPKNNPFFYLLDKEIENSLKANNGYFGDILKGKRPGKEVFPTSDILGANAFHRAAIKYFPEIKALLNYLDHGKTDLLYYREFQDAKDYFFPFKNKNL</sequence>
<dbReference type="InterPro" id="IPR046673">
    <property type="entry name" value="ToxA_N"/>
</dbReference>
<proteinExistence type="predicted"/>
<reference evidence="2" key="1">
    <citation type="journal article" date="2023" name="G3 (Bethesda)">
        <title>Whole genome assemblies of Zophobas morio and Tenebrio molitor.</title>
        <authorList>
            <person name="Kaur S."/>
            <person name="Stinson S.A."/>
            <person name="diCenzo G.C."/>
        </authorList>
    </citation>
    <scope>NUCLEOTIDE SEQUENCE</scope>
    <source>
        <strain evidence="2">QUZm001</strain>
    </source>
</reference>
<gene>
    <name evidence="2" type="ORF">Zmor_004427</name>
</gene>
<dbReference type="AlphaFoldDB" id="A0AA38HHU9"/>
<keyword evidence="3" id="KW-1185">Reference proteome</keyword>
<organism evidence="2 3">
    <name type="scientific">Zophobas morio</name>
    <dbReference type="NCBI Taxonomy" id="2755281"/>
    <lineage>
        <taxon>Eukaryota</taxon>
        <taxon>Metazoa</taxon>
        <taxon>Ecdysozoa</taxon>
        <taxon>Arthropoda</taxon>
        <taxon>Hexapoda</taxon>
        <taxon>Insecta</taxon>
        <taxon>Pterygota</taxon>
        <taxon>Neoptera</taxon>
        <taxon>Endopterygota</taxon>
        <taxon>Coleoptera</taxon>
        <taxon>Polyphaga</taxon>
        <taxon>Cucujiformia</taxon>
        <taxon>Tenebrionidae</taxon>
        <taxon>Zophobas</taxon>
    </lineage>
</organism>
<protein>
    <recommendedName>
        <fullName evidence="1">Dermonecrotic toxin N-terminal domain-containing protein</fullName>
    </recommendedName>
</protein>
<name>A0AA38HHU9_9CUCU</name>
<feature type="domain" description="Dermonecrotic toxin N-terminal" evidence="1">
    <location>
        <begin position="29"/>
        <end position="86"/>
    </location>
</feature>
<accession>A0AA38HHU9</accession>
<evidence type="ECO:0000313" key="3">
    <source>
        <dbReference type="Proteomes" id="UP001168821"/>
    </source>
</evidence>
<comment type="caution">
    <text evidence="2">The sequence shown here is derived from an EMBL/GenBank/DDBJ whole genome shotgun (WGS) entry which is preliminary data.</text>
</comment>
<dbReference type="Pfam" id="PF20178">
    <property type="entry name" value="ToxA_N"/>
    <property type="match status" value="1"/>
</dbReference>